<proteinExistence type="predicted"/>
<reference evidence="3 4" key="1">
    <citation type="submission" date="2024-02" db="EMBL/GenBank/DDBJ databases">
        <title>Discinaceae phylogenomics.</title>
        <authorList>
            <person name="Dirks A.C."/>
            <person name="James T.Y."/>
        </authorList>
    </citation>
    <scope>NUCLEOTIDE SEQUENCE [LARGE SCALE GENOMIC DNA]</scope>
    <source>
        <strain evidence="3 4">ACD0624</strain>
    </source>
</reference>
<dbReference type="PANTHER" id="PTHR14586">
    <property type="entry name" value="THIAMINE-TRIPHOSPHATASE"/>
    <property type="match status" value="1"/>
</dbReference>
<dbReference type="SUPFAM" id="SSF55154">
    <property type="entry name" value="CYTH-like phosphatases"/>
    <property type="match status" value="1"/>
</dbReference>
<dbReference type="InterPro" id="IPR033469">
    <property type="entry name" value="CYTH-like_dom_sf"/>
</dbReference>
<evidence type="ECO:0000313" key="4">
    <source>
        <dbReference type="Proteomes" id="UP001447188"/>
    </source>
</evidence>
<feature type="chain" id="PRO_5045554716" description="CYTH domain-containing protein" evidence="1">
    <location>
        <begin position="26"/>
        <end position="240"/>
    </location>
</feature>
<feature type="signal peptide" evidence="1">
    <location>
        <begin position="1"/>
        <end position="25"/>
    </location>
</feature>
<evidence type="ECO:0000259" key="2">
    <source>
        <dbReference type="Pfam" id="PF01928"/>
    </source>
</evidence>
<accession>A0ABR3GMP9</accession>
<feature type="domain" description="CYTH" evidence="2">
    <location>
        <begin position="39"/>
        <end position="195"/>
    </location>
</feature>
<name>A0ABR3GMP9_9PEZI</name>
<dbReference type="PANTHER" id="PTHR14586:SF1">
    <property type="entry name" value="THIAMINE-TRIPHOSPHATASE"/>
    <property type="match status" value="1"/>
</dbReference>
<protein>
    <recommendedName>
        <fullName evidence="2">CYTH domain-containing protein</fullName>
    </recommendedName>
</protein>
<comment type="caution">
    <text evidence="3">The sequence shown here is derived from an EMBL/GenBank/DDBJ whole genome shotgun (WGS) entry which is preliminary data.</text>
</comment>
<evidence type="ECO:0000256" key="1">
    <source>
        <dbReference type="SAM" id="SignalP"/>
    </source>
</evidence>
<evidence type="ECO:0000313" key="3">
    <source>
        <dbReference type="EMBL" id="KAL0637075.1"/>
    </source>
</evidence>
<dbReference type="InterPro" id="IPR039582">
    <property type="entry name" value="THTPA"/>
</dbReference>
<dbReference type="Proteomes" id="UP001447188">
    <property type="component" value="Unassembled WGS sequence"/>
</dbReference>
<organism evidence="3 4">
    <name type="scientific">Discina gigas</name>
    <dbReference type="NCBI Taxonomy" id="1032678"/>
    <lineage>
        <taxon>Eukaryota</taxon>
        <taxon>Fungi</taxon>
        <taxon>Dikarya</taxon>
        <taxon>Ascomycota</taxon>
        <taxon>Pezizomycotina</taxon>
        <taxon>Pezizomycetes</taxon>
        <taxon>Pezizales</taxon>
        <taxon>Discinaceae</taxon>
        <taxon>Discina</taxon>
    </lineage>
</organism>
<dbReference type="EMBL" id="JBBBZM010000039">
    <property type="protein sequence ID" value="KAL0637075.1"/>
    <property type="molecule type" value="Genomic_DNA"/>
</dbReference>
<gene>
    <name evidence="3" type="ORF">Q9L58_003898</name>
</gene>
<dbReference type="Gene3D" id="2.40.320.10">
    <property type="entry name" value="Hypothetical Protein Pfu-838710-001"/>
    <property type="match status" value="1"/>
</dbReference>
<dbReference type="InterPro" id="IPR023577">
    <property type="entry name" value="CYTH_domain"/>
</dbReference>
<keyword evidence="1" id="KW-0732">Signal</keyword>
<keyword evidence="4" id="KW-1185">Reference proteome</keyword>
<dbReference type="Pfam" id="PF01928">
    <property type="entry name" value="CYTH"/>
    <property type="match status" value="1"/>
</dbReference>
<sequence>MPLHLVSRRFLFSPLLLRPLGLNTGAPRFTAYNYRSTSNIIDIYYDTSAYQLASKDISLRTRNGIWQLKQRVPFYLEPQKVDHLHEEKNNLSTRVWKELTGRREIMAFMEGFLGKKSMPMEWDDSRKEDIVGRTLSSNFGMETVSELEMTRISYVLDNKWVVHLDHVKGSGYQVGKVEAELGAGYGPEVAGVARQKAAQIEEMMDKYRWFFRSVPDPADGVKGKICAWLKGPVMAAEEEK</sequence>